<sequence length="62" mass="7468">MFIPLPIFQQTPSIKIPFNAHKLEQLYHVYEQLFPSCEFKKSSFEKYFSLRTYAIKEFGCEK</sequence>
<protein>
    <submittedName>
        <fullName evidence="1">Uncharacterized protein</fullName>
    </submittedName>
</protein>
<proteinExistence type="predicted"/>
<dbReference type="EMBL" id="CM017620">
    <property type="protein sequence ID" value="TYI02768.1"/>
    <property type="molecule type" value="Genomic_DNA"/>
</dbReference>
<accession>A0A5D2NFB6</accession>
<evidence type="ECO:0000313" key="2">
    <source>
        <dbReference type="Proteomes" id="UP000322667"/>
    </source>
</evidence>
<dbReference type="AlphaFoldDB" id="A0A5D2NFB6"/>
<dbReference type="Proteomes" id="UP000322667">
    <property type="component" value="Chromosome A11"/>
</dbReference>
<gene>
    <name evidence="1" type="ORF">ES332_A11G290000v1</name>
</gene>
<organism evidence="1 2">
    <name type="scientific">Gossypium tomentosum</name>
    <name type="common">Hawaiian cotton</name>
    <name type="synonym">Gossypium sandvicense</name>
    <dbReference type="NCBI Taxonomy" id="34277"/>
    <lineage>
        <taxon>Eukaryota</taxon>
        <taxon>Viridiplantae</taxon>
        <taxon>Streptophyta</taxon>
        <taxon>Embryophyta</taxon>
        <taxon>Tracheophyta</taxon>
        <taxon>Spermatophyta</taxon>
        <taxon>Magnoliopsida</taxon>
        <taxon>eudicotyledons</taxon>
        <taxon>Gunneridae</taxon>
        <taxon>Pentapetalae</taxon>
        <taxon>rosids</taxon>
        <taxon>malvids</taxon>
        <taxon>Malvales</taxon>
        <taxon>Malvaceae</taxon>
        <taxon>Malvoideae</taxon>
        <taxon>Gossypium</taxon>
    </lineage>
</organism>
<keyword evidence="2" id="KW-1185">Reference proteome</keyword>
<evidence type="ECO:0000313" key="1">
    <source>
        <dbReference type="EMBL" id="TYI02768.1"/>
    </source>
</evidence>
<reference evidence="1 2" key="1">
    <citation type="submission" date="2019-07" db="EMBL/GenBank/DDBJ databases">
        <title>WGS assembly of Gossypium tomentosum.</title>
        <authorList>
            <person name="Chen Z.J."/>
            <person name="Sreedasyam A."/>
            <person name="Ando A."/>
            <person name="Song Q."/>
            <person name="De L."/>
            <person name="Hulse-Kemp A."/>
            <person name="Ding M."/>
            <person name="Ye W."/>
            <person name="Kirkbride R."/>
            <person name="Jenkins J."/>
            <person name="Plott C."/>
            <person name="Lovell J."/>
            <person name="Lin Y.-M."/>
            <person name="Vaughn R."/>
            <person name="Liu B."/>
            <person name="Li W."/>
            <person name="Simpson S."/>
            <person name="Scheffler B."/>
            <person name="Saski C."/>
            <person name="Grover C."/>
            <person name="Hu G."/>
            <person name="Conover J."/>
            <person name="Carlson J."/>
            <person name="Shu S."/>
            <person name="Boston L."/>
            <person name="Williams M."/>
            <person name="Peterson D."/>
            <person name="Mcgee K."/>
            <person name="Jones D."/>
            <person name="Wendel J."/>
            <person name="Stelly D."/>
            <person name="Grimwood J."/>
            <person name="Schmutz J."/>
        </authorList>
    </citation>
    <scope>NUCLEOTIDE SEQUENCE [LARGE SCALE GENOMIC DNA]</scope>
    <source>
        <strain evidence="1">7179.01</strain>
    </source>
</reference>
<name>A0A5D2NFB6_GOSTO</name>